<keyword evidence="1" id="KW-0689">Ribosomal protein</keyword>
<protein>
    <recommendedName>
        <fullName evidence="1">Large ribosomal subunit protein mL60</fullName>
    </recommendedName>
</protein>
<dbReference type="InterPro" id="IPR016340">
    <property type="entry name" value="Ribosomal_mL60"/>
</dbReference>
<evidence type="ECO:0000313" key="4">
    <source>
        <dbReference type="Proteomes" id="UP000005222"/>
    </source>
</evidence>
<keyword evidence="1" id="KW-0496">Mitochondrion</keyword>
<keyword evidence="4" id="KW-1185">Reference proteome</keyword>
<dbReference type="PANTHER" id="PTHR28271">
    <property type="entry name" value="54S RIBOSOMAL PROTEIN L31, MITOCHONDRIAL"/>
    <property type="match status" value="1"/>
</dbReference>
<dbReference type="GO" id="GO:0003735">
    <property type="term" value="F:structural constituent of ribosome"/>
    <property type="evidence" value="ECO:0007669"/>
    <property type="project" value="UniProtKB-UniRule"/>
</dbReference>
<reference evidence="3" key="1">
    <citation type="submission" date="2011-10" db="EMBL/GenBank/DDBJ databases">
        <authorList>
            <person name="Genoscope - CEA"/>
        </authorList>
    </citation>
    <scope>NUCLEOTIDE SEQUENCE</scope>
    <source>
        <strain evidence="3">CBS 7064</strain>
    </source>
</reference>
<comment type="subunit">
    <text evidence="1">Component of the mitochondrial large ribosomal subunit.</text>
</comment>
<evidence type="ECO:0000313" key="2">
    <source>
        <dbReference type="EMBL" id="CCE72764.1"/>
    </source>
</evidence>
<dbReference type="STRING" id="559304.G8YTS4"/>
<dbReference type="InParanoid" id="G8YTS4"/>
<dbReference type="Pfam" id="PF09784">
    <property type="entry name" value="L31"/>
    <property type="match status" value="1"/>
</dbReference>
<dbReference type="HOGENOM" id="CLU_141719_0_0_1"/>
<dbReference type="OMA" id="HLVPKWT"/>
<organism evidence="3 4">
    <name type="scientific">Pichia sorbitophila (strain ATCC MYA-4447 / BCRC 22081 / CBS 7064 / NBRC 10061 / NRRL Y-12695)</name>
    <name type="common">Hybrid yeast</name>
    <dbReference type="NCBI Taxonomy" id="559304"/>
    <lineage>
        <taxon>Eukaryota</taxon>
        <taxon>Fungi</taxon>
        <taxon>Dikarya</taxon>
        <taxon>Ascomycota</taxon>
        <taxon>Saccharomycotina</taxon>
        <taxon>Pichiomycetes</taxon>
        <taxon>Debaryomycetaceae</taxon>
        <taxon>Millerozyma</taxon>
    </lineage>
</organism>
<gene>
    <name evidence="3" type="primary">Piso0_000358</name>
    <name evidence="2" type="ORF">GNLVRS01_PISO0A07590g</name>
    <name evidence="3" type="ORF">GNLVRS01_PISO0B07657g</name>
</gene>
<keyword evidence="1" id="KW-0687">Ribonucleoprotein</keyword>
<proteinExistence type="predicted"/>
<dbReference type="EMBL" id="FO082058">
    <property type="protein sequence ID" value="CCE73325.1"/>
    <property type="molecule type" value="Genomic_DNA"/>
</dbReference>
<dbReference type="Proteomes" id="UP000005222">
    <property type="component" value="Chromosome B"/>
</dbReference>
<dbReference type="eggNOG" id="ENOG502S81F">
    <property type="taxonomic scope" value="Eukaryota"/>
</dbReference>
<dbReference type="OrthoDB" id="2332379at2759"/>
<dbReference type="GO" id="GO:0032543">
    <property type="term" value="P:mitochondrial translation"/>
    <property type="evidence" value="ECO:0007669"/>
    <property type="project" value="UniProtKB-UniRule"/>
</dbReference>
<dbReference type="GO" id="GO:0005762">
    <property type="term" value="C:mitochondrial large ribosomal subunit"/>
    <property type="evidence" value="ECO:0007669"/>
    <property type="project" value="UniProtKB-UniRule"/>
</dbReference>
<evidence type="ECO:0000313" key="3">
    <source>
        <dbReference type="EMBL" id="CCE73325.1"/>
    </source>
</evidence>
<dbReference type="EMBL" id="FO082059">
    <property type="protein sequence ID" value="CCE72764.1"/>
    <property type="molecule type" value="Genomic_DNA"/>
</dbReference>
<dbReference type="FunCoup" id="G8YTS4">
    <property type="interactions" value="166"/>
</dbReference>
<dbReference type="PIRSF" id="PIRSF002216">
    <property type="entry name" value="MRPL31_prd"/>
    <property type="match status" value="1"/>
</dbReference>
<dbReference type="AlphaFoldDB" id="G8YTS4"/>
<name>G8YTS4_PICSO</name>
<evidence type="ECO:0000256" key="1">
    <source>
        <dbReference type="PIRNR" id="PIRNR002216"/>
    </source>
</evidence>
<accession>G8YTS4</accession>
<comment type="subcellular location">
    <subcellularLocation>
        <location evidence="1">Mitochondrion</location>
    </subcellularLocation>
</comment>
<reference evidence="4" key="2">
    <citation type="journal article" date="2012" name="G3 (Bethesda)">
        <title>Pichia sorbitophila, an interspecies yeast hybrid reveals early steps of genome resolution following polyploidization.</title>
        <authorList>
            <person name="Leh Louis V."/>
            <person name="Despons L."/>
            <person name="Friedrich A."/>
            <person name="Martin T."/>
            <person name="Durrens P."/>
            <person name="Casaregola S."/>
            <person name="Neuveglise C."/>
            <person name="Fairhead C."/>
            <person name="Marck C."/>
            <person name="Cruz J.A."/>
            <person name="Straub M.L."/>
            <person name="Kugler V."/>
            <person name="Sacerdot C."/>
            <person name="Uzunov Z."/>
            <person name="Thierry A."/>
            <person name="Weiss S."/>
            <person name="Bleykasten C."/>
            <person name="De Montigny J."/>
            <person name="Jacques N."/>
            <person name="Jung P."/>
            <person name="Lemaire M."/>
            <person name="Mallet S."/>
            <person name="Morel G."/>
            <person name="Richard G.F."/>
            <person name="Sarkar A."/>
            <person name="Savel G."/>
            <person name="Schacherer J."/>
            <person name="Seret M.L."/>
            <person name="Talla E."/>
            <person name="Samson G."/>
            <person name="Jubin C."/>
            <person name="Poulain J."/>
            <person name="Vacherie B."/>
            <person name="Barbe V."/>
            <person name="Pelletier E."/>
            <person name="Sherman D.J."/>
            <person name="Westhof E."/>
            <person name="Weissenbach J."/>
            <person name="Baret P.V."/>
            <person name="Wincker P."/>
            <person name="Gaillardin C."/>
            <person name="Dujon B."/>
            <person name="Souciet J.L."/>
        </authorList>
    </citation>
    <scope>NUCLEOTIDE SEQUENCE [LARGE SCALE GENOMIC DNA]</scope>
    <source>
        <strain evidence="4">ATCC MYA-4447 / BCRC 22081 / CBS 7064 / NBRC 10061 / NRRL Y-12695</strain>
    </source>
</reference>
<dbReference type="Proteomes" id="UP000005222">
    <property type="component" value="Chromosome A"/>
</dbReference>
<sequence length="113" mass="13701">MFGAFKSSLPLSGGYLWKVAPRLSNPQKLRLRRRMKMVDENIEVLYQSLKKGDEKLTGHKKIDYLKYDFPKEHEMTPRDKYTTFDKKVKGYRKWVHLVPRWTKKSFRENPKYF</sequence>
<dbReference type="PANTHER" id="PTHR28271:SF1">
    <property type="entry name" value="LARGE RIBOSOMAL SUBUNIT PROTEIN ML60"/>
    <property type="match status" value="1"/>
</dbReference>